<sequence length="124" mass="13502">MRFQSAADMSYIAPEGRPAVEETEQRMPITYRRISGRDLAEGIAAAGISPEQFAALYGVPHRRLEKWLTDKVEVPHGVALFVGLIADPLVLEKALILTKYMVEKTEEPAAGKAAAEQEPDAPAA</sequence>
<evidence type="ECO:0000313" key="1">
    <source>
        <dbReference type="EMBL" id="PZQ15870.1"/>
    </source>
</evidence>
<name>A0A2W5MQH5_ANCNO</name>
<gene>
    <name evidence="1" type="ORF">DI565_08565</name>
</gene>
<protein>
    <submittedName>
        <fullName evidence="1">Uncharacterized protein</fullName>
    </submittedName>
</protein>
<organism evidence="1 2">
    <name type="scientific">Ancylobacter novellus</name>
    <name type="common">Thiobacillus novellus</name>
    <dbReference type="NCBI Taxonomy" id="921"/>
    <lineage>
        <taxon>Bacteria</taxon>
        <taxon>Pseudomonadati</taxon>
        <taxon>Pseudomonadota</taxon>
        <taxon>Alphaproteobacteria</taxon>
        <taxon>Hyphomicrobiales</taxon>
        <taxon>Xanthobacteraceae</taxon>
        <taxon>Ancylobacter</taxon>
    </lineage>
</organism>
<proteinExistence type="predicted"/>
<dbReference type="AlphaFoldDB" id="A0A2W5MQH5"/>
<dbReference type="Proteomes" id="UP000249577">
    <property type="component" value="Unassembled WGS sequence"/>
</dbReference>
<dbReference type="EMBL" id="QFPN01000004">
    <property type="protein sequence ID" value="PZQ15870.1"/>
    <property type="molecule type" value="Genomic_DNA"/>
</dbReference>
<evidence type="ECO:0000313" key="2">
    <source>
        <dbReference type="Proteomes" id="UP000249577"/>
    </source>
</evidence>
<accession>A0A2W5MQH5</accession>
<reference evidence="1 2" key="1">
    <citation type="submission" date="2017-08" db="EMBL/GenBank/DDBJ databases">
        <title>Infants hospitalized years apart are colonized by the same room-sourced microbial strains.</title>
        <authorList>
            <person name="Brooks B."/>
            <person name="Olm M.R."/>
            <person name="Firek B.A."/>
            <person name="Baker R."/>
            <person name="Thomas B.C."/>
            <person name="Morowitz M.J."/>
            <person name="Banfield J.F."/>
        </authorList>
    </citation>
    <scope>NUCLEOTIDE SEQUENCE [LARGE SCALE GENOMIC DNA]</scope>
    <source>
        <strain evidence="1">S2_005_003_R2_43</strain>
    </source>
</reference>
<comment type="caution">
    <text evidence="1">The sequence shown here is derived from an EMBL/GenBank/DDBJ whole genome shotgun (WGS) entry which is preliminary data.</text>
</comment>